<dbReference type="OrthoDB" id="5868188at2759"/>
<proteinExistence type="predicted"/>
<name>A0A368GGC8_ANCCA</name>
<evidence type="ECO:0000313" key="1">
    <source>
        <dbReference type="EMBL" id="RCN43443.1"/>
    </source>
</evidence>
<organism evidence="1 2">
    <name type="scientific">Ancylostoma caninum</name>
    <name type="common">Dog hookworm</name>
    <dbReference type="NCBI Taxonomy" id="29170"/>
    <lineage>
        <taxon>Eukaryota</taxon>
        <taxon>Metazoa</taxon>
        <taxon>Ecdysozoa</taxon>
        <taxon>Nematoda</taxon>
        <taxon>Chromadorea</taxon>
        <taxon>Rhabditida</taxon>
        <taxon>Rhabditina</taxon>
        <taxon>Rhabditomorpha</taxon>
        <taxon>Strongyloidea</taxon>
        <taxon>Ancylostomatidae</taxon>
        <taxon>Ancylostomatinae</taxon>
        <taxon>Ancylostoma</taxon>
    </lineage>
</organism>
<dbReference type="AlphaFoldDB" id="A0A368GGC8"/>
<reference evidence="1 2" key="1">
    <citation type="submission" date="2014-10" db="EMBL/GenBank/DDBJ databases">
        <title>Draft genome of the hookworm Ancylostoma caninum.</title>
        <authorList>
            <person name="Mitreva M."/>
        </authorList>
    </citation>
    <scope>NUCLEOTIDE SEQUENCE [LARGE SCALE GENOMIC DNA]</scope>
    <source>
        <strain evidence="1 2">Baltimore</strain>
    </source>
</reference>
<protein>
    <submittedName>
        <fullName evidence="1">Uncharacterized protein</fullName>
    </submittedName>
</protein>
<dbReference type="EMBL" id="JOJR01000157">
    <property type="protein sequence ID" value="RCN43443.1"/>
    <property type="molecule type" value="Genomic_DNA"/>
</dbReference>
<sequence>MLKKLDKGDRRRFLHCLNAIADKRDVVSAARCLIEAKESYEAKKKRPPYPEKPRRYIFACCYIST</sequence>
<accession>A0A368GGC8</accession>
<keyword evidence="2" id="KW-1185">Reference proteome</keyword>
<gene>
    <name evidence="1" type="ORF">ANCCAN_10569</name>
</gene>
<comment type="caution">
    <text evidence="1">The sequence shown here is derived from an EMBL/GenBank/DDBJ whole genome shotgun (WGS) entry which is preliminary data.</text>
</comment>
<evidence type="ECO:0000313" key="2">
    <source>
        <dbReference type="Proteomes" id="UP000252519"/>
    </source>
</evidence>
<dbReference type="Proteomes" id="UP000252519">
    <property type="component" value="Unassembled WGS sequence"/>
</dbReference>